<comment type="caution">
    <text evidence="6">The sequence shown here is derived from an EMBL/GenBank/DDBJ whole genome shotgun (WGS) entry which is preliminary data.</text>
</comment>
<reference evidence="6 7" key="1">
    <citation type="submission" date="2019-03" db="EMBL/GenBank/DDBJ databases">
        <title>Sequencing the genomes of 1000 actinobacteria strains.</title>
        <authorList>
            <person name="Klenk H.-P."/>
        </authorList>
    </citation>
    <scope>NUCLEOTIDE SEQUENCE [LARGE SCALE GENOMIC DNA]</scope>
    <source>
        <strain evidence="6 7">DSM 44969</strain>
    </source>
</reference>
<name>A0A4R1HQF9_PSEEN</name>
<evidence type="ECO:0000256" key="4">
    <source>
        <dbReference type="RuleBase" id="RU003345"/>
    </source>
</evidence>
<organism evidence="6 7">
    <name type="scientific">Pseudonocardia endophytica</name>
    <dbReference type="NCBI Taxonomy" id="401976"/>
    <lineage>
        <taxon>Bacteria</taxon>
        <taxon>Bacillati</taxon>
        <taxon>Actinomycetota</taxon>
        <taxon>Actinomycetes</taxon>
        <taxon>Pseudonocardiales</taxon>
        <taxon>Pseudonocardiaceae</taxon>
        <taxon>Pseudonocardia</taxon>
    </lineage>
</organism>
<dbReference type="RefSeq" id="WP_132430674.1">
    <property type="nucleotide sequence ID" value="NZ_SMFZ01000002.1"/>
</dbReference>
<dbReference type="Pfam" id="PF00171">
    <property type="entry name" value="Aldedh"/>
    <property type="match status" value="1"/>
</dbReference>
<dbReference type="Gene3D" id="3.40.605.10">
    <property type="entry name" value="Aldehyde Dehydrogenase, Chain A, domain 1"/>
    <property type="match status" value="1"/>
</dbReference>
<dbReference type="GO" id="GO:0016620">
    <property type="term" value="F:oxidoreductase activity, acting on the aldehyde or oxo group of donors, NAD or NADP as acceptor"/>
    <property type="evidence" value="ECO:0007669"/>
    <property type="project" value="InterPro"/>
</dbReference>
<evidence type="ECO:0000256" key="2">
    <source>
        <dbReference type="ARBA" id="ARBA00023002"/>
    </source>
</evidence>
<dbReference type="InterPro" id="IPR016162">
    <property type="entry name" value="Ald_DH_N"/>
</dbReference>
<feature type="active site" evidence="3">
    <location>
        <position position="256"/>
    </location>
</feature>
<dbReference type="InterPro" id="IPR029510">
    <property type="entry name" value="Ald_DH_CS_GLU"/>
</dbReference>
<keyword evidence="7" id="KW-1185">Reference proteome</keyword>
<accession>A0A4R1HQF9</accession>
<feature type="domain" description="Aldehyde dehydrogenase" evidence="5">
    <location>
        <begin position="24"/>
        <end position="482"/>
    </location>
</feature>
<dbReference type="SUPFAM" id="SSF53720">
    <property type="entry name" value="ALDH-like"/>
    <property type="match status" value="1"/>
</dbReference>
<dbReference type="Proteomes" id="UP000295560">
    <property type="component" value="Unassembled WGS sequence"/>
</dbReference>
<dbReference type="OrthoDB" id="6882680at2"/>
<dbReference type="FunFam" id="3.40.309.10:FF:000012">
    <property type="entry name" value="Betaine aldehyde dehydrogenase"/>
    <property type="match status" value="1"/>
</dbReference>
<dbReference type="InterPro" id="IPR016161">
    <property type="entry name" value="Ald_DH/histidinol_DH"/>
</dbReference>
<gene>
    <name evidence="6" type="ORF">EV378_5996</name>
</gene>
<evidence type="ECO:0000256" key="3">
    <source>
        <dbReference type="PROSITE-ProRule" id="PRU10007"/>
    </source>
</evidence>
<dbReference type="PANTHER" id="PTHR11699">
    <property type="entry name" value="ALDEHYDE DEHYDROGENASE-RELATED"/>
    <property type="match status" value="1"/>
</dbReference>
<evidence type="ECO:0000313" key="6">
    <source>
        <dbReference type="EMBL" id="TCK21999.1"/>
    </source>
</evidence>
<dbReference type="FunFam" id="3.40.605.10:FF:000007">
    <property type="entry name" value="NAD/NADP-dependent betaine aldehyde dehydrogenase"/>
    <property type="match status" value="1"/>
</dbReference>
<evidence type="ECO:0000256" key="1">
    <source>
        <dbReference type="ARBA" id="ARBA00009986"/>
    </source>
</evidence>
<dbReference type="InterPro" id="IPR015590">
    <property type="entry name" value="Aldehyde_DH_dom"/>
</dbReference>
<evidence type="ECO:0000259" key="5">
    <source>
        <dbReference type="Pfam" id="PF00171"/>
    </source>
</evidence>
<comment type="similarity">
    <text evidence="1 4">Belongs to the aldehyde dehydrogenase family.</text>
</comment>
<keyword evidence="2 4" id="KW-0560">Oxidoreductase</keyword>
<dbReference type="Gene3D" id="3.40.309.10">
    <property type="entry name" value="Aldehyde Dehydrogenase, Chain A, domain 2"/>
    <property type="match status" value="1"/>
</dbReference>
<evidence type="ECO:0000313" key="7">
    <source>
        <dbReference type="Proteomes" id="UP000295560"/>
    </source>
</evidence>
<proteinExistence type="inferred from homology"/>
<dbReference type="PROSITE" id="PS00687">
    <property type="entry name" value="ALDEHYDE_DEHYDR_GLU"/>
    <property type="match status" value="1"/>
</dbReference>
<dbReference type="EMBL" id="SMFZ01000002">
    <property type="protein sequence ID" value="TCK21999.1"/>
    <property type="molecule type" value="Genomic_DNA"/>
</dbReference>
<sequence length="486" mass="50317">MTTTTDRASVLPTRLLVGDAHLDSASGGTYEHVNPATGEVQATVPMAGPEEIDRAVAAARAALPGWRRWSPVDRRRVLVRFAELIREHVDELATIASLEMGGPRAYTPYAVQWGADWVEEAAGWADRLTGETSPLSRRGVLEYTAVEPVGVVAALATWNGSTGAYGMTIGAPLAAGCTVVAKPSELAPFGAIRATELALEAGLPPGVLNVVTAGVDASQALITHPDISKITFTGSPATGRRIAAAAAQRLTPCVLELGGKSASIVFDDADLDRAVTAALGLTANAGQVCTLGSRLLVHTSIRDRFVERLTSALGTVRVGDPFGDGVTMGPVIDRTSLDRVLGMVHRAQTYGGTVLAGGGRGTGELEGGWFVEPTVVALPDNTGELARDEVFGPVVGIQTFDDEDEAVAIANDTDYGLAGYVFTSDLARAHRVAAALDTGNVGVNGGAAPAGPHIGFGGRRQSGYGKQGGLGGVLEFVDHKTVQILL</sequence>
<dbReference type="AlphaFoldDB" id="A0A4R1HQF9"/>
<protein>
    <submittedName>
        <fullName evidence="6">Aldehyde dehydrogenase (NAD+)</fullName>
    </submittedName>
</protein>
<dbReference type="InterPro" id="IPR016163">
    <property type="entry name" value="Ald_DH_C"/>
</dbReference>